<dbReference type="RefSeq" id="WP_183459744.1">
    <property type="nucleotide sequence ID" value="NZ_CP050296.1"/>
</dbReference>
<proteinExistence type="predicted"/>
<protein>
    <submittedName>
        <fullName evidence="1">Uncharacterized protein</fullName>
    </submittedName>
</protein>
<dbReference type="AlphaFoldDB" id="A0A7G6T1L4"/>
<evidence type="ECO:0000313" key="1">
    <source>
        <dbReference type="EMBL" id="QND60646.1"/>
    </source>
</evidence>
<reference evidence="1" key="1">
    <citation type="journal article" date="2020" name="Mol. Plant Microbe Interact.">
        <title>Complete genome sequences of four natural Pseudomonas isolates that catabolize a wide range of aromatic compounds relevant to lignin valorization.</title>
        <authorList>
            <person name="Hatmaker E.A."/>
            <person name="Presle G."/>
            <person name="Cannon O."/>
            <person name="Guss A.M."/>
            <person name="Elkins J.G."/>
        </authorList>
    </citation>
    <scope>NUCLEOTIDE SEQUENCE</scope>
    <source>
        <strain evidence="1">583</strain>
    </source>
</reference>
<dbReference type="Proteomes" id="UP000515465">
    <property type="component" value="Chromosome"/>
</dbReference>
<organism evidence="1 2">
    <name type="scientific">Mesorhizobium huakuii</name>
    <dbReference type="NCBI Taxonomy" id="28104"/>
    <lineage>
        <taxon>Bacteria</taxon>
        <taxon>Pseudomonadati</taxon>
        <taxon>Pseudomonadota</taxon>
        <taxon>Alphaproteobacteria</taxon>
        <taxon>Hyphomicrobiales</taxon>
        <taxon>Phyllobacteriaceae</taxon>
        <taxon>Mesorhizobium</taxon>
    </lineage>
</organism>
<accession>A0A7G6T1L4</accession>
<sequence length="62" mass="6805">MTEDMMGNATASNLFGRARRRAIALTQQKSVTGTDGEASFGLWFANMLGAETVFSRLYQPVM</sequence>
<gene>
    <name evidence="1" type="ORF">HB778_32205</name>
</gene>
<dbReference type="EMBL" id="CP050296">
    <property type="protein sequence ID" value="QND60646.1"/>
    <property type="molecule type" value="Genomic_DNA"/>
</dbReference>
<name>A0A7G6T1L4_9HYPH</name>
<evidence type="ECO:0000313" key="2">
    <source>
        <dbReference type="Proteomes" id="UP000515465"/>
    </source>
</evidence>